<feature type="region of interest" description="Disordered" evidence="1">
    <location>
        <begin position="132"/>
        <end position="158"/>
    </location>
</feature>
<dbReference type="AlphaFoldDB" id="A0A840NA93"/>
<gene>
    <name evidence="2" type="ORF">BJ969_000216</name>
</gene>
<dbReference type="Proteomes" id="UP000580474">
    <property type="component" value="Unassembled WGS sequence"/>
</dbReference>
<organism evidence="2 3">
    <name type="scientific">Saccharopolyspora gloriosae</name>
    <dbReference type="NCBI Taxonomy" id="455344"/>
    <lineage>
        <taxon>Bacteria</taxon>
        <taxon>Bacillati</taxon>
        <taxon>Actinomycetota</taxon>
        <taxon>Actinomycetes</taxon>
        <taxon>Pseudonocardiales</taxon>
        <taxon>Pseudonocardiaceae</taxon>
        <taxon>Saccharopolyspora</taxon>
    </lineage>
</organism>
<dbReference type="EMBL" id="JACHIV010000001">
    <property type="protein sequence ID" value="MBB5067128.1"/>
    <property type="molecule type" value="Genomic_DNA"/>
</dbReference>
<evidence type="ECO:0000256" key="1">
    <source>
        <dbReference type="SAM" id="MobiDB-lite"/>
    </source>
</evidence>
<keyword evidence="3" id="KW-1185">Reference proteome</keyword>
<accession>A0A840NA93</accession>
<dbReference type="RefSeq" id="WP_184476443.1">
    <property type="nucleotide sequence ID" value="NZ_JACHIV010000001.1"/>
</dbReference>
<proteinExistence type="predicted"/>
<protein>
    <submittedName>
        <fullName evidence="2">Uncharacterized protein</fullName>
    </submittedName>
</protein>
<name>A0A840NA93_9PSEU</name>
<evidence type="ECO:0000313" key="3">
    <source>
        <dbReference type="Proteomes" id="UP000580474"/>
    </source>
</evidence>
<reference evidence="2 3" key="1">
    <citation type="submission" date="2020-08" db="EMBL/GenBank/DDBJ databases">
        <title>Sequencing the genomes of 1000 actinobacteria strains.</title>
        <authorList>
            <person name="Klenk H.-P."/>
        </authorList>
    </citation>
    <scope>NUCLEOTIDE SEQUENCE [LARGE SCALE GENOMIC DNA]</scope>
    <source>
        <strain evidence="2 3">DSM 45582</strain>
    </source>
</reference>
<sequence>MVEKSGLELLITVVVGADDDRSARDACRALLRQVGGRIVESGDCSDEEPGCWSVTVGVSTSEPGTQAGPAALARAVRTFLRDLGPRYGGHRVACEPPTAWTVIDDPDLVEALVRGGERLLVEAWAGSELPDGSGFDLRLDDPDEPAPAPEPVLSDVDEQGRPRPRLALLVDVVTERRAGAEWPARALASRLSGRSTITDWTERPPVVRIVLDLGPSLGEPAEIVANAVQVLGGNGWSRLRRDEGSVVSRWSAAPTPPSGIAAVELSVAAPAPGTAERQPAR</sequence>
<evidence type="ECO:0000313" key="2">
    <source>
        <dbReference type="EMBL" id="MBB5067128.1"/>
    </source>
</evidence>
<comment type="caution">
    <text evidence="2">The sequence shown here is derived from an EMBL/GenBank/DDBJ whole genome shotgun (WGS) entry which is preliminary data.</text>
</comment>